<evidence type="ECO:0000256" key="5">
    <source>
        <dbReference type="ARBA" id="ARBA00022857"/>
    </source>
</evidence>
<dbReference type="EMBL" id="AZFK01000030">
    <property type="protein sequence ID" value="KRL90370.1"/>
    <property type="molecule type" value="Genomic_DNA"/>
</dbReference>
<dbReference type="InterPro" id="IPR050627">
    <property type="entry name" value="Nitroreductase/BluB"/>
</dbReference>
<reference evidence="9 10" key="1">
    <citation type="journal article" date="2015" name="Genome Announc.">
        <title>Expanding the biotechnology potential of lactobacilli through comparative genomics of 213 strains and associated genera.</title>
        <authorList>
            <person name="Sun Z."/>
            <person name="Harris H.M."/>
            <person name="McCann A."/>
            <person name="Guo C."/>
            <person name="Argimon S."/>
            <person name="Zhang W."/>
            <person name="Yang X."/>
            <person name="Jeffery I.B."/>
            <person name="Cooney J.C."/>
            <person name="Kagawa T.F."/>
            <person name="Liu W."/>
            <person name="Song Y."/>
            <person name="Salvetti E."/>
            <person name="Wrobel A."/>
            <person name="Rasinkangas P."/>
            <person name="Parkhill J."/>
            <person name="Rea M.C."/>
            <person name="O'Sullivan O."/>
            <person name="Ritari J."/>
            <person name="Douillard F.P."/>
            <person name="Paul Ross R."/>
            <person name="Yang R."/>
            <person name="Briner A.E."/>
            <person name="Felis G.E."/>
            <person name="de Vos W.M."/>
            <person name="Barrangou R."/>
            <person name="Klaenhammer T.R."/>
            <person name="Caufield P.W."/>
            <person name="Cui Y."/>
            <person name="Zhang H."/>
            <person name="O'Toole P.W."/>
        </authorList>
    </citation>
    <scope>NUCLEOTIDE SEQUENCE [LARGE SCALE GENOMIC DNA]</scope>
    <source>
        <strain evidence="9 10">DSM 15946</strain>
    </source>
</reference>
<gene>
    <name evidence="9" type="ORF">FC43_GL001376</name>
</gene>
<dbReference type="GO" id="GO:0046857">
    <property type="term" value="F:oxidoreductase activity, acting on other nitrogenous compounds as donors, with NAD or NADP as acceptor"/>
    <property type="evidence" value="ECO:0007669"/>
    <property type="project" value="TreeGrafter"/>
</dbReference>
<dbReference type="GO" id="GO:0005829">
    <property type="term" value="C:cytosol"/>
    <property type="evidence" value="ECO:0007669"/>
    <property type="project" value="TreeGrafter"/>
</dbReference>
<sequence>MHDLNRRYATKKYDPSKHLAPADWEMILTAGRLSPSSYGYEPWKFILLDQQARQDIQPFAWGAVASAKGADKLIAILVRKDVTYNSPYVQHLVRDIKHKEFSETDPRTLNFKNFQENDLQLKTDQDRYNWASRQAYLALANMLMAAARLDVDSCPIEGFNYAQMNQYLADRGVMDPAHWGVAVMASFGYRDQEITPKVRQPLTDIYEEM</sequence>
<keyword evidence="6" id="KW-0560">Oxidoreductase</keyword>
<evidence type="ECO:0000259" key="8">
    <source>
        <dbReference type="Pfam" id="PF00881"/>
    </source>
</evidence>
<evidence type="ECO:0000256" key="6">
    <source>
        <dbReference type="ARBA" id="ARBA00023002"/>
    </source>
</evidence>
<dbReference type="PANTHER" id="PTHR23026">
    <property type="entry name" value="NADPH NITROREDUCTASE"/>
    <property type="match status" value="1"/>
</dbReference>
<dbReference type="PANTHER" id="PTHR23026:SF125">
    <property type="entry name" value="OXYGEN-INSENSITIVE NAD(P)H NITROREDUCTASE"/>
    <property type="match status" value="1"/>
</dbReference>
<dbReference type="Proteomes" id="UP000050816">
    <property type="component" value="Unassembled WGS sequence"/>
</dbReference>
<keyword evidence="4" id="KW-0288">FMN</keyword>
<comment type="caution">
    <text evidence="9">The sequence shown here is derived from an EMBL/GenBank/DDBJ whole genome shotgun (WGS) entry which is preliminary data.</text>
</comment>
<dbReference type="InterPro" id="IPR033878">
    <property type="entry name" value="NfsB-like"/>
</dbReference>
<keyword evidence="3" id="KW-0285">Flavoprotein</keyword>
<evidence type="ECO:0000256" key="7">
    <source>
        <dbReference type="ARBA" id="ARBA00023027"/>
    </source>
</evidence>
<dbReference type="RefSeq" id="WP_235807587.1">
    <property type="nucleotide sequence ID" value="NZ_AZFK01000030.1"/>
</dbReference>
<keyword evidence="5" id="KW-0521">NADP</keyword>
<evidence type="ECO:0000256" key="3">
    <source>
        <dbReference type="ARBA" id="ARBA00022630"/>
    </source>
</evidence>
<accession>A0A0R1UI59</accession>
<evidence type="ECO:0000256" key="2">
    <source>
        <dbReference type="ARBA" id="ARBA00007118"/>
    </source>
</evidence>
<name>A0A0R1UI59_9LACO</name>
<organism evidence="9 10">
    <name type="scientific">Limosilactobacillus ingluviei DSM 15946</name>
    <dbReference type="NCBI Taxonomy" id="1423760"/>
    <lineage>
        <taxon>Bacteria</taxon>
        <taxon>Bacillati</taxon>
        <taxon>Bacillota</taxon>
        <taxon>Bacilli</taxon>
        <taxon>Lactobacillales</taxon>
        <taxon>Lactobacillaceae</taxon>
        <taxon>Limosilactobacillus</taxon>
    </lineage>
</organism>
<dbReference type="Gene3D" id="3.40.109.10">
    <property type="entry name" value="NADH Oxidase"/>
    <property type="match status" value="1"/>
</dbReference>
<dbReference type="InterPro" id="IPR000415">
    <property type="entry name" value="Nitroreductase-like"/>
</dbReference>
<keyword evidence="7" id="KW-0520">NAD</keyword>
<evidence type="ECO:0000313" key="9">
    <source>
        <dbReference type="EMBL" id="KRL90370.1"/>
    </source>
</evidence>
<evidence type="ECO:0000313" key="10">
    <source>
        <dbReference type="Proteomes" id="UP000050816"/>
    </source>
</evidence>
<dbReference type="InterPro" id="IPR029479">
    <property type="entry name" value="Nitroreductase"/>
</dbReference>
<dbReference type="AlphaFoldDB" id="A0A0R1UI59"/>
<protein>
    <submittedName>
        <fullName evidence="9">NADPH-flavin oxidoreductase</fullName>
    </submittedName>
</protein>
<comment type="cofactor">
    <cofactor evidence="1">
        <name>FMN</name>
        <dbReference type="ChEBI" id="CHEBI:58210"/>
    </cofactor>
</comment>
<evidence type="ECO:0000256" key="1">
    <source>
        <dbReference type="ARBA" id="ARBA00001917"/>
    </source>
</evidence>
<dbReference type="Pfam" id="PF00881">
    <property type="entry name" value="Nitroreductase"/>
    <property type="match status" value="1"/>
</dbReference>
<comment type="similarity">
    <text evidence="2">Belongs to the nitroreductase family.</text>
</comment>
<dbReference type="CDD" id="cd02149">
    <property type="entry name" value="NfsB-like"/>
    <property type="match status" value="1"/>
</dbReference>
<dbReference type="PATRIC" id="fig|1423760.3.peg.1444"/>
<proteinExistence type="inferred from homology"/>
<feature type="domain" description="Nitroreductase" evidence="8">
    <location>
        <begin position="6"/>
        <end position="168"/>
    </location>
</feature>
<dbReference type="GO" id="GO:0046256">
    <property type="term" value="P:2,4,6-trinitrotoluene catabolic process"/>
    <property type="evidence" value="ECO:0007669"/>
    <property type="project" value="TreeGrafter"/>
</dbReference>
<evidence type="ECO:0000256" key="4">
    <source>
        <dbReference type="ARBA" id="ARBA00022643"/>
    </source>
</evidence>
<dbReference type="SUPFAM" id="SSF55469">
    <property type="entry name" value="FMN-dependent nitroreductase-like"/>
    <property type="match status" value="1"/>
</dbReference>